<name>A0A916S384_9BACI</name>
<organism evidence="1 2">
    <name type="scientific">Ornithinibacillus halotolerans</name>
    <dbReference type="NCBI Taxonomy" id="1274357"/>
    <lineage>
        <taxon>Bacteria</taxon>
        <taxon>Bacillati</taxon>
        <taxon>Bacillota</taxon>
        <taxon>Bacilli</taxon>
        <taxon>Bacillales</taxon>
        <taxon>Bacillaceae</taxon>
        <taxon>Ornithinibacillus</taxon>
    </lineage>
</organism>
<reference evidence="1" key="2">
    <citation type="submission" date="2020-09" db="EMBL/GenBank/DDBJ databases">
        <authorList>
            <person name="Sun Q."/>
            <person name="Zhou Y."/>
        </authorList>
    </citation>
    <scope>NUCLEOTIDE SEQUENCE</scope>
    <source>
        <strain evidence="1">CGMCC 1.12408</strain>
    </source>
</reference>
<gene>
    <name evidence="1" type="ORF">GCM10008025_23090</name>
</gene>
<dbReference type="Proteomes" id="UP000613512">
    <property type="component" value="Unassembled WGS sequence"/>
</dbReference>
<evidence type="ECO:0000313" key="1">
    <source>
        <dbReference type="EMBL" id="GGA79030.1"/>
    </source>
</evidence>
<protein>
    <submittedName>
        <fullName evidence="1">Uncharacterized protein</fullName>
    </submittedName>
</protein>
<dbReference type="AlphaFoldDB" id="A0A916S384"/>
<dbReference type="EMBL" id="BMEY01000011">
    <property type="protein sequence ID" value="GGA79030.1"/>
    <property type="molecule type" value="Genomic_DNA"/>
</dbReference>
<comment type="caution">
    <text evidence="1">The sequence shown here is derived from an EMBL/GenBank/DDBJ whole genome shotgun (WGS) entry which is preliminary data.</text>
</comment>
<sequence>MANPTLIQELENYIEIHLNEIVVLEKMVNEAHLESLQSEVEIEDFLDSKLQPTFQELLLTYIDKTGELDTTIYKSAGIDRRHFSKIRSNPSYQPTKPTVITLALAIKLSLKETDKLLNAAGFALSESNKFDLVIRFCFEKEIFDRFKVNELLDHFGLKTLG</sequence>
<proteinExistence type="predicted"/>
<reference evidence="1" key="1">
    <citation type="journal article" date="2014" name="Int. J. Syst. Evol. Microbiol.">
        <title>Complete genome sequence of Corynebacterium casei LMG S-19264T (=DSM 44701T), isolated from a smear-ripened cheese.</title>
        <authorList>
            <consortium name="US DOE Joint Genome Institute (JGI-PGF)"/>
            <person name="Walter F."/>
            <person name="Albersmeier A."/>
            <person name="Kalinowski J."/>
            <person name="Ruckert C."/>
        </authorList>
    </citation>
    <scope>NUCLEOTIDE SEQUENCE</scope>
    <source>
        <strain evidence="1">CGMCC 1.12408</strain>
    </source>
</reference>
<evidence type="ECO:0000313" key="2">
    <source>
        <dbReference type="Proteomes" id="UP000613512"/>
    </source>
</evidence>
<keyword evidence="2" id="KW-1185">Reference proteome</keyword>
<dbReference type="RefSeq" id="WP_188384821.1">
    <property type="nucleotide sequence ID" value="NZ_BMEY01000011.1"/>
</dbReference>
<accession>A0A916S384</accession>